<dbReference type="EMBL" id="JACCJC010000082">
    <property type="protein sequence ID" value="KAF6227692.1"/>
    <property type="molecule type" value="Genomic_DNA"/>
</dbReference>
<dbReference type="GeneID" id="59293659"/>
<comment type="caution">
    <text evidence="2">The sequence shown here is derived from an EMBL/GenBank/DDBJ whole genome shotgun (WGS) entry which is preliminary data.</text>
</comment>
<reference evidence="2 3" key="1">
    <citation type="journal article" date="2020" name="Genomics">
        <title>Complete, high-quality genomes from long-read metagenomic sequencing of two wolf lichen thalli reveals enigmatic genome architecture.</title>
        <authorList>
            <person name="McKenzie S.K."/>
            <person name="Walston R.F."/>
            <person name="Allen J.L."/>
        </authorList>
    </citation>
    <scope>NUCLEOTIDE SEQUENCE [LARGE SCALE GENOMIC DNA]</scope>
    <source>
        <strain evidence="2">WasteWater2</strain>
    </source>
</reference>
<dbReference type="RefSeq" id="XP_037159183.1">
    <property type="nucleotide sequence ID" value="XM_037313895.1"/>
</dbReference>
<proteinExistence type="predicted"/>
<organism evidence="2 3">
    <name type="scientific">Letharia columbiana</name>
    <dbReference type="NCBI Taxonomy" id="112416"/>
    <lineage>
        <taxon>Eukaryota</taxon>
        <taxon>Fungi</taxon>
        <taxon>Dikarya</taxon>
        <taxon>Ascomycota</taxon>
        <taxon>Pezizomycotina</taxon>
        <taxon>Lecanoromycetes</taxon>
        <taxon>OSLEUM clade</taxon>
        <taxon>Lecanoromycetidae</taxon>
        <taxon>Lecanorales</taxon>
        <taxon>Lecanorineae</taxon>
        <taxon>Parmeliaceae</taxon>
        <taxon>Letharia</taxon>
    </lineage>
</organism>
<evidence type="ECO:0000313" key="3">
    <source>
        <dbReference type="Proteomes" id="UP000578531"/>
    </source>
</evidence>
<protein>
    <submittedName>
        <fullName evidence="2">Uncharacterized protein</fullName>
    </submittedName>
</protein>
<accession>A0A8H6FGH9</accession>
<sequence>MQTAITNLLALFEQYTFRVLDRQQSSVDPACVDEILHRAGSGSKTAEQIQNVSQAYLVEGDKAYVAGELSKAIARYDHVTELLRHHRCLKLDEDAPRGLLRSLITALHVTSSHTARAILASGDYECAKTLGKNDTRGGVSPKPSAGEGEDELRPFEESLNAEDDKSTVLRALADLFPYPAAEQAGMVMEQHDKLQSGGSHRLRCYSSLLGGCVSSENNW</sequence>
<name>A0A8H6FGH9_9LECA</name>
<gene>
    <name evidence="2" type="ORF">HO173_012022</name>
</gene>
<keyword evidence="3" id="KW-1185">Reference proteome</keyword>
<feature type="region of interest" description="Disordered" evidence="1">
    <location>
        <begin position="132"/>
        <end position="153"/>
    </location>
</feature>
<dbReference type="Proteomes" id="UP000578531">
    <property type="component" value="Unassembled WGS sequence"/>
</dbReference>
<evidence type="ECO:0000313" key="2">
    <source>
        <dbReference type="EMBL" id="KAF6227692.1"/>
    </source>
</evidence>
<dbReference type="AlphaFoldDB" id="A0A8H6FGH9"/>
<evidence type="ECO:0000256" key="1">
    <source>
        <dbReference type="SAM" id="MobiDB-lite"/>
    </source>
</evidence>